<organism evidence="1 2">
    <name type="scientific">Virgisporangium ochraceum</name>
    <dbReference type="NCBI Taxonomy" id="65505"/>
    <lineage>
        <taxon>Bacteria</taxon>
        <taxon>Bacillati</taxon>
        <taxon>Actinomycetota</taxon>
        <taxon>Actinomycetes</taxon>
        <taxon>Micromonosporales</taxon>
        <taxon>Micromonosporaceae</taxon>
        <taxon>Virgisporangium</taxon>
    </lineage>
</organism>
<evidence type="ECO:0000313" key="2">
    <source>
        <dbReference type="Proteomes" id="UP000635606"/>
    </source>
</evidence>
<gene>
    <name evidence="1" type="ORF">Voc01_030530</name>
</gene>
<dbReference type="Proteomes" id="UP000635606">
    <property type="component" value="Unassembled WGS sequence"/>
</dbReference>
<dbReference type="AlphaFoldDB" id="A0A8J3ZVE1"/>
<comment type="caution">
    <text evidence="1">The sequence shown here is derived from an EMBL/GenBank/DDBJ whole genome shotgun (WGS) entry which is preliminary data.</text>
</comment>
<name>A0A8J3ZVE1_9ACTN</name>
<proteinExistence type="predicted"/>
<reference evidence="1" key="1">
    <citation type="submission" date="2021-01" db="EMBL/GenBank/DDBJ databases">
        <title>Whole genome shotgun sequence of Virgisporangium ochraceum NBRC 16418.</title>
        <authorList>
            <person name="Komaki H."/>
            <person name="Tamura T."/>
        </authorList>
    </citation>
    <scope>NUCLEOTIDE SEQUENCE</scope>
    <source>
        <strain evidence="1">NBRC 16418</strain>
    </source>
</reference>
<evidence type="ECO:0000313" key="1">
    <source>
        <dbReference type="EMBL" id="GIJ68136.1"/>
    </source>
</evidence>
<sequence>MLLLLVALSACSSRSGWTVTVYYTAVASFHGGATERVTGCPRLDCDGGSDDLGTYPATFVQAVRDEGTGRVGDGRYLNWSVDVGFWLDTAPRDSAGGALEPWRSAAADPDVLAAGTRFTITSCGSGADVTPQVCDRLSAAEWTVRDEFSPGLGGDRHVDVYIGEETGPDFTESDWYTTLTDATLHLP</sequence>
<keyword evidence="2" id="KW-1185">Reference proteome</keyword>
<dbReference type="EMBL" id="BOPH01000037">
    <property type="protein sequence ID" value="GIJ68136.1"/>
    <property type="molecule type" value="Genomic_DNA"/>
</dbReference>
<accession>A0A8J3ZVE1</accession>
<protein>
    <submittedName>
        <fullName evidence="1">Uncharacterized protein</fullName>
    </submittedName>
</protein>